<dbReference type="Gene3D" id="3.40.190.10">
    <property type="entry name" value="Periplasmic binding protein-like II"/>
    <property type="match status" value="2"/>
</dbReference>
<feature type="chain" id="PRO_5046469449" evidence="5">
    <location>
        <begin position="24"/>
        <end position="364"/>
    </location>
</feature>
<accession>A0ABT6QWH2</accession>
<evidence type="ECO:0000256" key="2">
    <source>
        <dbReference type="ARBA" id="ARBA00022448"/>
    </source>
</evidence>
<evidence type="ECO:0000256" key="5">
    <source>
        <dbReference type="SAM" id="SignalP"/>
    </source>
</evidence>
<feature type="signal peptide" evidence="5">
    <location>
        <begin position="1"/>
        <end position="23"/>
    </location>
</feature>
<dbReference type="PRINTS" id="PR00909">
    <property type="entry name" value="SPERMDNBNDNG"/>
</dbReference>
<comment type="subcellular location">
    <subcellularLocation>
        <location evidence="1">Periplasm</location>
    </subcellularLocation>
</comment>
<dbReference type="Proteomes" id="UP001159100">
    <property type="component" value="Unassembled WGS sequence"/>
</dbReference>
<keyword evidence="7" id="KW-1185">Reference proteome</keyword>
<dbReference type="PIRSF" id="PIRSF019574">
    <property type="entry name" value="Periplasmic_polyamine_BP"/>
    <property type="match status" value="1"/>
</dbReference>
<dbReference type="EMBL" id="JARBWL010000002">
    <property type="protein sequence ID" value="MDI2595272.1"/>
    <property type="molecule type" value="Genomic_DNA"/>
</dbReference>
<comment type="caution">
    <text evidence="6">The sequence shown here is derived from an EMBL/GenBank/DDBJ whole genome shotgun (WGS) entry which is preliminary data.</text>
</comment>
<dbReference type="InterPro" id="IPR001188">
    <property type="entry name" value="Sperm_putr-bd"/>
</dbReference>
<evidence type="ECO:0000256" key="1">
    <source>
        <dbReference type="ARBA" id="ARBA00004418"/>
    </source>
</evidence>
<keyword evidence="2" id="KW-0813">Transport</keyword>
<evidence type="ECO:0000313" key="7">
    <source>
        <dbReference type="Proteomes" id="UP001159100"/>
    </source>
</evidence>
<evidence type="ECO:0000256" key="3">
    <source>
        <dbReference type="ARBA" id="ARBA00022729"/>
    </source>
</evidence>
<organism evidence="6 7">
    <name type="scientific">Pseudomonas fungipugnans</name>
    <dbReference type="NCBI Taxonomy" id="3024217"/>
    <lineage>
        <taxon>Bacteria</taxon>
        <taxon>Pseudomonadati</taxon>
        <taxon>Pseudomonadota</taxon>
        <taxon>Gammaproteobacteria</taxon>
        <taxon>Pseudomonadales</taxon>
        <taxon>Pseudomonadaceae</taxon>
        <taxon>Pseudomonas</taxon>
    </lineage>
</organism>
<reference evidence="6 7" key="1">
    <citation type="submission" date="2023-02" db="EMBL/GenBank/DDBJ databases">
        <title>Pseudomonas chrutzelriedensis sp. nov., a potently antifungal strain isolated from moss.</title>
        <authorList>
            <person name="Schnyder A."/>
            <person name="Kalawong R."/>
            <person name="Eberl L."/>
            <person name="Agnoli K."/>
        </authorList>
    </citation>
    <scope>NUCLEOTIDE SEQUENCE [LARGE SCALE GENOMIC DNA]</scope>
    <source>
        <strain evidence="6 7">681</strain>
    </source>
</reference>
<dbReference type="CDD" id="cd13659">
    <property type="entry name" value="PBP2_PotF"/>
    <property type="match status" value="1"/>
</dbReference>
<dbReference type="PANTHER" id="PTHR30222">
    <property type="entry name" value="SPERMIDINE/PUTRESCINE-BINDING PERIPLASMIC PROTEIN"/>
    <property type="match status" value="1"/>
</dbReference>
<evidence type="ECO:0000256" key="4">
    <source>
        <dbReference type="ARBA" id="ARBA00022764"/>
    </source>
</evidence>
<dbReference type="Pfam" id="PF13416">
    <property type="entry name" value="SBP_bac_8"/>
    <property type="match status" value="1"/>
</dbReference>
<keyword evidence="3 5" id="KW-0732">Signal</keyword>
<dbReference type="SUPFAM" id="SSF53850">
    <property type="entry name" value="Periplasmic binding protein-like II"/>
    <property type="match status" value="1"/>
</dbReference>
<gene>
    <name evidence="6" type="ORF">POF45_28185</name>
</gene>
<protein>
    <submittedName>
        <fullName evidence="6">Polyamine ABC transporter substrate-binding protein</fullName>
    </submittedName>
</protein>
<dbReference type="InterPro" id="IPR006059">
    <property type="entry name" value="SBP"/>
</dbReference>
<proteinExistence type="predicted"/>
<evidence type="ECO:0000313" key="6">
    <source>
        <dbReference type="EMBL" id="MDI2595272.1"/>
    </source>
</evidence>
<keyword evidence="4" id="KW-0574">Periplasm</keyword>
<dbReference type="PANTHER" id="PTHR30222:SF12">
    <property type="entry name" value="NORSPERMIDINE SENSOR"/>
    <property type="match status" value="1"/>
</dbReference>
<name>A0ABT6QWH2_9PSED</name>
<sequence length="364" mass="40478">MNMHARQHLLVAVLTAFSAATYADEVVNISNWNGYIADDTLPAFTKETGIKATYDIHDSNEVLESKLMTGNTGYDVVSPSNHFLSRLIKAGAIQKLDKSQLPNWKNLDPALMKKLEVNDPGNQYGYPYMWGTVGIGYNVEKIKAIFGNVDVTHSWSLFFDENNIKKLSQCGVAIIDNPTQILPITLNYLGLPHHSHEPADYQKAEQALMKIRPYIQYFHASKYVSDLANGNICAVIGFNGDVVQAATSAKEAKNGIQIGYSIPDEGSTLWLDMVVMPKSAPHEKNGYTYMNYLLRPEVIANITNSIHYANPNLAADALVVPEVKQDLAIYPPKSVMDKLFTVEDLPANIARLTTRLWTKLKTNT</sequence>